<comment type="subcellular location">
    <subcellularLocation>
        <location evidence="7">Cell membrane</location>
        <topology evidence="7">Multi-pass membrane protein</topology>
    </subcellularLocation>
</comment>
<reference evidence="9" key="2">
    <citation type="submission" date="2021-04" db="EMBL/GenBank/DDBJ databases">
        <authorList>
            <person name="Gilroy R."/>
        </authorList>
    </citation>
    <scope>NUCLEOTIDE SEQUENCE</scope>
    <source>
        <strain evidence="9">1282</strain>
    </source>
</reference>
<feature type="binding site" evidence="7">
    <location>
        <position position="146"/>
    </location>
    <ligand>
        <name>a 1,2-diacyl-sn-glycero-3-phospho-(1'-sn-glycerol)</name>
        <dbReference type="ChEBI" id="CHEBI:64716"/>
    </ligand>
</feature>
<feature type="transmembrane region" description="Helical" evidence="7">
    <location>
        <begin position="184"/>
        <end position="201"/>
    </location>
</feature>
<dbReference type="EC" id="2.5.1.145" evidence="7"/>
<dbReference type="Pfam" id="PF01790">
    <property type="entry name" value="LGT"/>
    <property type="match status" value="1"/>
</dbReference>
<evidence type="ECO:0000256" key="8">
    <source>
        <dbReference type="SAM" id="MobiDB-lite"/>
    </source>
</evidence>
<feature type="transmembrane region" description="Helical" evidence="7">
    <location>
        <begin position="60"/>
        <end position="79"/>
    </location>
</feature>
<feature type="region of interest" description="Disordered" evidence="8">
    <location>
        <begin position="311"/>
        <end position="360"/>
    </location>
</feature>
<evidence type="ECO:0000256" key="1">
    <source>
        <dbReference type="ARBA" id="ARBA00007150"/>
    </source>
</evidence>
<keyword evidence="6 7" id="KW-0472">Membrane</keyword>
<feature type="transmembrane region" description="Helical" evidence="7">
    <location>
        <begin position="30"/>
        <end position="48"/>
    </location>
</feature>
<protein>
    <recommendedName>
        <fullName evidence="7">Phosphatidylglycerol--prolipoprotein diacylglyceryl transferase</fullName>
        <ecNumber evidence="7">2.5.1.145</ecNumber>
    </recommendedName>
</protein>
<dbReference type="GO" id="GO:0042158">
    <property type="term" value="P:lipoprotein biosynthetic process"/>
    <property type="evidence" value="ECO:0007669"/>
    <property type="project" value="UniProtKB-UniRule"/>
</dbReference>
<dbReference type="InterPro" id="IPR001640">
    <property type="entry name" value="Lgt"/>
</dbReference>
<keyword evidence="3 7" id="KW-0808">Transferase</keyword>
<dbReference type="PROSITE" id="PS01311">
    <property type="entry name" value="LGT"/>
    <property type="match status" value="1"/>
</dbReference>
<dbReference type="HAMAP" id="MF_01147">
    <property type="entry name" value="Lgt"/>
    <property type="match status" value="1"/>
</dbReference>
<accession>A0A9D1YCY8</accession>
<evidence type="ECO:0000313" key="10">
    <source>
        <dbReference type="Proteomes" id="UP000823915"/>
    </source>
</evidence>
<feature type="compositionally biased region" description="Basic and acidic residues" evidence="8">
    <location>
        <begin position="330"/>
        <end position="360"/>
    </location>
</feature>
<feature type="compositionally biased region" description="Basic and acidic residues" evidence="8">
    <location>
        <begin position="311"/>
        <end position="320"/>
    </location>
</feature>
<organism evidence="9 10">
    <name type="scientific">Candidatus Acutalibacter pullistercoris</name>
    <dbReference type="NCBI Taxonomy" id="2838418"/>
    <lineage>
        <taxon>Bacteria</taxon>
        <taxon>Bacillati</taxon>
        <taxon>Bacillota</taxon>
        <taxon>Clostridia</taxon>
        <taxon>Eubacteriales</taxon>
        <taxon>Acutalibacteraceae</taxon>
        <taxon>Acutalibacter</taxon>
    </lineage>
</organism>
<keyword evidence="2 7" id="KW-1003">Cell membrane</keyword>
<dbReference type="Proteomes" id="UP000823915">
    <property type="component" value="Unassembled WGS sequence"/>
</dbReference>
<evidence type="ECO:0000256" key="4">
    <source>
        <dbReference type="ARBA" id="ARBA00022692"/>
    </source>
</evidence>
<comment type="caution">
    <text evidence="9">The sequence shown here is derived from an EMBL/GenBank/DDBJ whole genome shotgun (WGS) entry which is preliminary data.</text>
</comment>
<evidence type="ECO:0000256" key="6">
    <source>
        <dbReference type="ARBA" id="ARBA00023136"/>
    </source>
</evidence>
<name>A0A9D1YCY8_9FIRM</name>
<feature type="transmembrane region" description="Helical" evidence="7">
    <location>
        <begin position="213"/>
        <end position="232"/>
    </location>
</feature>
<dbReference type="NCBIfam" id="TIGR00544">
    <property type="entry name" value="lgt"/>
    <property type="match status" value="1"/>
</dbReference>
<comment type="similarity">
    <text evidence="1 7">Belongs to the Lgt family.</text>
</comment>
<comment type="catalytic activity">
    <reaction evidence="7">
        <text>L-cysteinyl-[prolipoprotein] + a 1,2-diacyl-sn-glycero-3-phospho-(1'-sn-glycerol) = an S-1,2-diacyl-sn-glyceryl-L-cysteinyl-[prolipoprotein] + sn-glycerol 1-phosphate + H(+)</text>
        <dbReference type="Rhea" id="RHEA:56712"/>
        <dbReference type="Rhea" id="RHEA-COMP:14679"/>
        <dbReference type="Rhea" id="RHEA-COMP:14680"/>
        <dbReference type="ChEBI" id="CHEBI:15378"/>
        <dbReference type="ChEBI" id="CHEBI:29950"/>
        <dbReference type="ChEBI" id="CHEBI:57685"/>
        <dbReference type="ChEBI" id="CHEBI:64716"/>
        <dbReference type="ChEBI" id="CHEBI:140658"/>
        <dbReference type="EC" id="2.5.1.145"/>
    </reaction>
</comment>
<evidence type="ECO:0000256" key="2">
    <source>
        <dbReference type="ARBA" id="ARBA00022475"/>
    </source>
</evidence>
<keyword evidence="5 7" id="KW-1133">Transmembrane helix</keyword>
<evidence type="ECO:0000256" key="3">
    <source>
        <dbReference type="ARBA" id="ARBA00022679"/>
    </source>
</evidence>
<evidence type="ECO:0000256" key="7">
    <source>
        <dbReference type="HAMAP-Rule" id="MF_01147"/>
    </source>
</evidence>
<dbReference type="PANTHER" id="PTHR30589:SF0">
    <property type="entry name" value="PHOSPHATIDYLGLYCEROL--PROLIPOPROTEIN DIACYLGLYCERYL TRANSFERASE"/>
    <property type="match status" value="1"/>
</dbReference>
<dbReference type="EMBL" id="DXDU01000071">
    <property type="protein sequence ID" value="HIY26407.1"/>
    <property type="molecule type" value="Genomic_DNA"/>
</dbReference>
<feature type="transmembrane region" description="Helical" evidence="7">
    <location>
        <begin position="127"/>
        <end position="145"/>
    </location>
</feature>
<dbReference type="AlphaFoldDB" id="A0A9D1YCY8"/>
<evidence type="ECO:0000313" key="9">
    <source>
        <dbReference type="EMBL" id="HIY26407.1"/>
    </source>
</evidence>
<feature type="transmembrane region" description="Helical" evidence="7">
    <location>
        <begin position="244"/>
        <end position="263"/>
    </location>
</feature>
<evidence type="ECO:0000256" key="5">
    <source>
        <dbReference type="ARBA" id="ARBA00022989"/>
    </source>
</evidence>
<keyword evidence="4 7" id="KW-0812">Transmembrane</keyword>
<sequence>MTHVVQFPGLGIQLTVNEVAFSIGNFQVRWYGILIALGFLLGVLYAFSRCKAMGLDSDRLLDAVVVGLIGAIICARLYYCVFYDGDKYWKDPLKIFDIREGGLAIYGGLIGALVFGGLTAKLRKLKVPAVLDVVSLGFLIGQAIGRWGNFVNQEAFGTATNLPWGMLSDNTQAVVPQGPVHPCFLYESLLCAVGFVLLHIFNQYLRRYDGQTFLLYLVWYGACRFLIEGLRTDSLIIPGTGLRVSQVLAGLCVAAGIVILIALRHKTSLSGCGSRRVMEAVGLAEAPVVQESAEPETSTIFGDLSPEELREIFPGRKEQAETPAEPQPEEAAREETEEEAQKERETAPAEEKEQEDAPKE</sequence>
<dbReference type="GO" id="GO:0008961">
    <property type="term" value="F:phosphatidylglycerol-prolipoprotein diacylglyceryl transferase activity"/>
    <property type="evidence" value="ECO:0007669"/>
    <property type="project" value="UniProtKB-UniRule"/>
</dbReference>
<feature type="transmembrane region" description="Helical" evidence="7">
    <location>
        <begin position="103"/>
        <end position="120"/>
    </location>
</feature>
<comment type="pathway">
    <text evidence="7">Protein modification; lipoprotein biosynthesis (diacylglyceryl transfer).</text>
</comment>
<dbReference type="PANTHER" id="PTHR30589">
    <property type="entry name" value="PROLIPOPROTEIN DIACYLGLYCERYL TRANSFERASE"/>
    <property type="match status" value="1"/>
</dbReference>
<dbReference type="GO" id="GO:0005886">
    <property type="term" value="C:plasma membrane"/>
    <property type="evidence" value="ECO:0007669"/>
    <property type="project" value="UniProtKB-SubCell"/>
</dbReference>
<gene>
    <name evidence="7 9" type="primary">lgt</name>
    <name evidence="9" type="ORF">H9838_04435</name>
</gene>
<comment type="function">
    <text evidence="7">Catalyzes the transfer of the diacylglyceryl group from phosphatidylglycerol to the sulfhydryl group of the N-terminal cysteine of a prolipoprotein, the first step in the formation of mature lipoproteins.</text>
</comment>
<proteinExistence type="inferred from homology"/>
<reference evidence="9" key="1">
    <citation type="journal article" date="2021" name="PeerJ">
        <title>Extensive microbial diversity within the chicken gut microbiome revealed by metagenomics and culture.</title>
        <authorList>
            <person name="Gilroy R."/>
            <person name="Ravi A."/>
            <person name="Getino M."/>
            <person name="Pursley I."/>
            <person name="Horton D.L."/>
            <person name="Alikhan N.F."/>
            <person name="Baker D."/>
            <person name="Gharbi K."/>
            <person name="Hall N."/>
            <person name="Watson M."/>
            <person name="Adriaenssens E.M."/>
            <person name="Foster-Nyarko E."/>
            <person name="Jarju S."/>
            <person name="Secka A."/>
            <person name="Antonio M."/>
            <person name="Oren A."/>
            <person name="Chaudhuri R.R."/>
            <person name="La Ragione R."/>
            <person name="Hildebrand F."/>
            <person name="Pallen M.J."/>
        </authorList>
    </citation>
    <scope>NUCLEOTIDE SEQUENCE</scope>
    <source>
        <strain evidence="9">1282</strain>
    </source>
</reference>